<keyword evidence="3" id="KW-1185">Reference proteome</keyword>
<evidence type="ECO:0000313" key="2">
    <source>
        <dbReference type="EMBL" id="TYK66827.1"/>
    </source>
</evidence>
<evidence type="ECO:0000256" key="1">
    <source>
        <dbReference type="SAM" id="Coils"/>
    </source>
</evidence>
<reference evidence="2 3" key="1">
    <citation type="submission" date="2019-08" db="EMBL/GenBank/DDBJ databases">
        <title>Microbe sample from Colwellia echini.</title>
        <authorList>
            <person name="Christiansen L."/>
            <person name="Pathiraja D."/>
            <person name="Schultz-Johansen M."/>
            <person name="Choi I.-G."/>
            <person name="Stougaard P."/>
        </authorList>
    </citation>
    <scope>NUCLEOTIDE SEQUENCE [LARGE SCALE GENOMIC DNA]</scope>
    <source>
        <strain evidence="2 3">A3</strain>
    </source>
</reference>
<organism evidence="2 3">
    <name type="scientific">Colwellia echini</name>
    <dbReference type="NCBI Taxonomy" id="1982103"/>
    <lineage>
        <taxon>Bacteria</taxon>
        <taxon>Pseudomonadati</taxon>
        <taxon>Pseudomonadota</taxon>
        <taxon>Gammaproteobacteria</taxon>
        <taxon>Alteromonadales</taxon>
        <taxon>Colwelliaceae</taxon>
        <taxon>Colwellia</taxon>
    </lineage>
</organism>
<sequence>MSNPQSIINFNKFIEWKRQRDELCDWEDYVLSNRLGLNKKMVARECEFDRKRITGNGQIHKVWKKIEAELLNKGILIEDERSPSQKLNNTNYVTTQAIENRRSKIQQEKYATLEQELYDTKRELKSAQKKLEKLIMLEEYMMRTGKL</sequence>
<protein>
    <submittedName>
        <fullName evidence="2">Uncharacterized protein</fullName>
    </submittedName>
</protein>
<feature type="coiled-coil region" evidence="1">
    <location>
        <begin position="110"/>
        <end position="137"/>
    </location>
</feature>
<evidence type="ECO:0000313" key="3">
    <source>
        <dbReference type="Proteomes" id="UP000815846"/>
    </source>
</evidence>
<keyword evidence="1" id="KW-0175">Coiled coil</keyword>
<dbReference type="Proteomes" id="UP000815846">
    <property type="component" value="Unassembled WGS sequence"/>
</dbReference>
<accession>A0ABY3N032</accession>
<name>A0ABY3N032_9GAMM</name>
<comment type="caution">
    <text evidence="2">The sequence shown here is derived from an EMBL/GenBank/DDBJ whole genome shotgun (WGS) entry which is preliminary data.</text>
</comment>
<dbReference type="EMBL" id="PJAI02000002">
    <property type="protein sequence ID" value="TYK66827.1"/>
    <property type="molecule type" value="Genomic_DNA"/>
</dbReference>
<gene>
    <name evidence="2" type="ORF">CWS31_003325</name>
</gene>
<proteinExistence type="predicted"/>
<dbReference type="RefSeq" id="WP_101343887.1">
    <property type="nucleotide sequence ID" value="NZ_PJAI02000002.1"/>
</dbReference>